<feature type="transmembrane region" description="Helical" evidence="1">
    <location>
        <begin position="34"/>
        <end position="55"/>
    </location>
</feature>
<keyword evidence="1" id="KW-1133">Transmembrane helix</keyword>
<gene>
    <name evidence="2" type="ORF">FRI78_15885</name>
</gene>
<accession>A0A5Y5LBX3</accession>
<feature type="transmembrane region" description="Helical" evidence="1">
    <location>
        <begin position="5"/>
        <end position="22"/>
    </location>
</feature>
<dbReference type="EMBL" id="AAJBUZ010000007">
    <property type="protein sequence ID" value="ECK4377453.1"/>
    <property type="molecule type" value="Genomic_DNA"/>
</dbReference>
<name>A0A5Y5LBX3_SALER</name>
<reference evidence="2" key="1">
    <citation type="submission" date="2019-08" db="EMBL/GenBank/DDBJ databases">
        <authorList>
            <consortium name="PulseNet: The National Subtyping Network for Foodborne Disease Surveillance"/>
            <person name="Tarr C.L."/>
            <person name="Trees E."/>
            <person name="Katz L.S."/>
            <person name="Carleton-Romer H.A."/>
            <person name="Stroika S."/>
            <person name="Kucerova Z."/>
            <person name="Roache K.F."/>
            <person name="Sabol A.L."/>
            <person name="Besser J."/>
            <person name="Gerner-Smidt P."/>
        </authorList>
    </citation>
    <scope>NUCLEOTIDE SEQUENCE</scope>
    <source>
        <strain evidence="2">PNUSAS085987</strain>
    </source>
</reference>
<organism evidence="2">
    <name type="scientific">Salmonella enterica</name>
    <name type="common">Salmonella choleraesuis</name>
    <dbReference type="NCBI Taxonomy" id="28901"/>
    <lineage>
        <taxon>Bacteria</taxon>
        <taxon>Pseudomonadati</taxon>
        <taxon>Pseudomonadota</taxon>
        <taxon>Gammaproteobacteria</taxon>
        <taxon>Enterobacterales</taxon>
        <taxon>Enterobacteriaceae</taxon>
        <taxon>Salmonella</taxon>
    </lineage>
</organism>
<dbReference type="AlphaFoldDB" id="A0A5Y5LBX3"/>
<evidence type="ECO:0000256" key="1">
    <source>
        <dbReference type="SAM" id="Phobius"/>
    </source>
</evidence>
<sequence>MKKIALLIFIIINIISVLHLLSEGSLYVTDFQGVLSSLILAFSAAYFPIIVFISIDDHEQKKA</sequence>
<proteinExistence type="predicted"/>
<keyword evidence="1" id="KW-0472">Membrane</keyword>
<keyword evidence="1" id="KW-0812">Transmembrane</keyword>
<protein>
    <submittedName>
        <fullName evidence="2">Uncharacterized protein</fullName>
    </submittedName>
</protein>
<evidence type="ECO:0000313" key="2">
    <source>
        <dbReference type="EMBL" id="ECK4377453.1"/>
    </source>
</evidence>
<comment type="caution">
    <text evidence="2">The sequence shown here is derived from an EMBL/GenBank/DDBJ whole genome shotgun (WGS) entry which is preliminary data.</text>
</comment>